<dbReference type="EMBL" id="CP045997">
    <property type="protein sequence ID" value="QHV99522.1"/>
    <property type="molecule type" value="Genomic_DNA"/>
</dbReference>
<evidence type="ECO:0000313" key="7">
    <source>
        <dbReference type="Proteomes" id="UP000464577"/>
    </source>
</evidence>
<evidence type="ECO:0000256" key="5">
    <source>
        <dbReference type="RuleBase" id="RU003560"/>
    </source>
</evidence>
<dbReference type="FunFam" id="3.40.640.10:FF:000100">
    <property type="entry name" value="Putative acetylornithine aminotransferase"/>
    <property type="match status" value="1"/>
</dbReference>
<dbReference type="GO" id="GO:0030170">
    <property type="term" value="F:pyridoxal phosphate binding"/>
    <property type="evidence" value="ECO:0007669"/>
    <property type="project" value="InterPro"/>
</dbReference>
<evidence type="ECO:0000256" key="1">
    <source>
        <dbReference type="ARBA" id="ARBA00001933"/>
    </source>
</evidence>
<gene>
    <name evidence="6" type="ORF">GJR95_32925</name>
</gene>
<proteinExistence type="inferred from homology"/>
<dbReference type="SUPFAM" id="SSF53383">
    <property type="entry name" value="PLP-dependent transferases"/>
    <property type="match status" value="1"/>
</dbReference>
<dbReference type="RefSeq" id="WP_162389922.1">
    <property type="nucleotide sequence ID" value="NZ_CP045997.1"/>
</dbReference>
<dbReference type="GO" id="GO:0042802">
    <property type="term" value="F:identical protein binding"/>
    <property type="evidence" value="ECO:0007669"/>
    <property type="project" value="TreeGrafter"/>
</dbReference>
<reference evidence="6 7" key="1">
    <citation type="submission" date="2019-11" db="EMBL/GenBank/DDBJ databases">
        <title>Spirosoma endbachense sp. nov., isolated from a natural salt meadow.</title>
        <authorList>
            <person name="Rojas J."/>
            <person name="Ambika Manirajan B."/>
            <person name="Ratering S."/>
            <person name="Suarez C."/>
            <person name="Geissler-Plaum R."/>
            <person name="Schnell S."/>
        </authorList>
    </citation>
    <scope>NUCLEOTIDE SEQUENCE [LARGE SCALE GENOMIC DNA]</scope>
    <source>
        <strain evidence="6 7">I-24</strain>
    </source>
</reference>
<keyword evidence="3 6" id="KW-0808">Transferase</keyword>
<name>A0A6P1W597_9BACT</name>
<dbReference type="InterPro" id="IPR015421">
    <property type="entry name" value="PyrdxlP-dep_Trfase_major"/>
</dbReference>
<dbReference type="Gene3D" id="3.90.1150.10">
    <property type="entry name" value="Aspartate Aminotransferase, domain 1"/>
    <property type="match status" value="1"/>
</dbReference>
<keyword evidence="7" id="KW-1185">Reference proteome</keyword>
<dbReference type="InterPro" id="IPR015424">
    <property type="entry name" value="PyrdxlP-dep_Trfase"/>
</dbReference>
<evidence type="ECO:0000313" key="6">
    <source>
        <dbReference type="EMBL" id="QHV99522.1"/>
    </source>
</evidence>
<dbReference type="PIRSF" id="PIRSF000521">
    <property type="entry name" value="Transaminase_4ab_Lys_Orn"/>
    <property type="match status" value="1"/>
</dbReference>
<dbReference type="PANTHER" id="PTHR11986">
    <property type="entry name" value="AMINOTRANSFERASE CLASS III"/>
    <property type="match status" value="1"/>
</dbReference>
<dbReference type="PANTHER" id="PTHR11986:SF79">
    <property type="entry name" value="ACETYLORNITHINE AMINOTRANSFERASE, MITOCHONDRIAL"/>
    <property type="match status" value="1"/>
</dbReference>
<dbReference type="Pfam" id="PF00202">
    <property type="entry name" value="Aminotran_3"/>
    <property type="match status" value="1"/>
</dbReference>
<evidence type="ECO:0000256" key="3">
    <source>
        <dbReference type="ARBA" id="ARBA00022679"/>
    </source>
</evidence>
<dbReference type="KEGG" id="senf:GJR95_32925"/>
<sequence>MAELFNVYPLYDIEPVRAQGSYLWDTNGTRYLDLYGGHAVISVGHTHPRYVQALTDQLHKISFYSNSVRIPQQQELADKLGSLSEHPDYALFLCNSGAEANENALKLASFHNGRTQVIAFRKGFHGRTAGAVAATDNPSIVAPVNYNKHVTFLPYNDAEAAREAITTETSAVIVEGIQGVGGIHVASDDFLQTLRKRCDETGTVLILDGVQCGYGRSGKFFSHQFSGIQADIISMAKGMGNGFPIGGILISPKFKASYGLLGTTFGGNHLACTAAIAVLDIMKEEGLIENAVRMGDYFMNGIRQIGGYKELRGRGLMIGIEYDFPVESLRKNLLFEHKQFTGVAGKTIIRLLPSLAIGTDEADMFLEALEKCLKTEQTAA</sequence>
<evidence type="ECO:0000256" key="4">
    <source>
        <dbReference type="ARBA" id="ARBA00022898"/>
    </source>
</evidence>
<accession>A0A6P1W597</accession>
<dbReference type="GO" id="GO:0008483">
    <property type="term" value="F:transaminase activity"/>
    <property type="evidence" value="ECO:0007669"/>
    <property type="project" value="UniProtKB-KW"/>
</dbReference>
<dbReference type="InterPro" id="IPR005814">
    <property type="entry name" value="Aminotrans_3"/>
</dbReference>
<dbReference type="InterPro" id="IPR015422">
    <property type="entry name" value="PyrdxlP-dep_Trfase_small"/>
</dbReference>
<dbReference type="AlphaFoldDB" id="A0A6P1W597"/>
<comment type="cofactor">
    <cofactor evidence="1">
        <name>pyridoxal 5'-phosphate</name>
        <dbReference type="ChEBI" id="CHEBI:597326"/>
    </cofactor>
</comment>
<dbReference type="CDD" id="cd00610">
    <property type="entry name" value="OAT_like"/>
    <property type="match status" value="1"/>
</dbReference>
<dbReference type="InterPro" id="IPR050103">
    <property type="entry name" value="Class-III_PLP-dep_AT"/>
</dbReference>
<keyword evidence="4 5" id="KW-0663">Pyridoxal phosphate</keyword>
<evidence type="ECO:0000256" key="2">
    <source>
        <dbReference type="ARBA" id="ARBA00022576"/>
    </source>
</evidence>
<keyword evidence="2 6" id="KW-0032">Aminotransferase</keyword>
<organism evidence="6 7">
    <name type="scientific">Spirosoma endbachense</name>
    <dbReference type="NCBI Taxonomy" id="2666025"/>
    <lineage>
        <taxon>Bacteria</taxon>
        <taxon>Pseudomonadati</taxon>
        <taxon>Bacteroidota</taxon>
        <taxon>Cytophagia</taxon>
        <taxon>Cytophagales</taxon>
        <taxon>Cytophagaceae</taxon>
        <taxon>Spirosoma</taxon>
    </lineage>
</organism>
<comment type="similarity">
    <text evidence="5">Belongs to the class-III pyridoxal-phosphate-dependent aminotransferase family.</text>
</comment>
<dbReference type="Gene3D" id="3.40.640.10">
    <property type="entry name" value="Type I PLP-dependent aspartate aminotransferase-like (Major domain)"/>
    <property type="match status" value="1"/>
</dbReference>
<protein>
    <submittedName>
        <fullName evidence="6">Aminotransferase class III-fold pyridoxal phosphate-dependent enzyme</fullName>
    </submittedName>
</protein>
<dbReference type="Proteomes" id="UP000464577">
    <property type="component" value="Chromosome"/>
</dbReference>